<evidence type="ECO:0000313" key="4">
    <source>
        <dbReference type="Proteomes" id="UP001331761"/>
    </source>
</evidence>
<dbReference type="InterPro" id="IPR001932">
    <property type="entry name" value="PPM-type_phosphatase-like_dom"/>
</dbReference>
<accession>A0AAN8G1Q2</accession>
<evidence type="ECO:0000313" key="2">
    <source>
        <dbReference type="EMBL" id="KAK5978958.1"/>
    </source>
</evidence>
<dbReference type="InterPro" id="IPR015655">
    <property type="entry name" value="PP2C"/>
</dbReference>
<evidence type="ECO:0000259" key="1">
    <source>
        <dbReference type="PROSITE" id="PS51746"/>
    </source>
</evidence>
<dbReference type="Proteomes" id="UP001331761">
    <property type="component" value="Unassembled WGS sequence"/>
</dbReference>
<name>A0AAN8G1Q2_TRICO</name>
<keyword evidence="2" id="KW-0418">Kinase</keyword>
<gene>
    <name evidence="2" type="ORF">GCK32_004707</name>
    <name evidence="3" type="ORF">GCK32_005871</name>
</gene>
<dbReference type="SMART" id="SM00332">
    <property type="entry name" value="PP2Cc"/>
    <property type="match status" value="1"/>
</dbReference>
<dbReference type="Gene3D" id="3.60.40.10">
    <property type="entry name" value="PPM-type phosphatase domain"/>
    <property type="match status" value="1"/>
</dbReference>
<protein>
    <submittedName>
        <fullName evidence="2">TGF-beta-activated kinase 1 and MAP3K7-binding protein 1</fullName>
    </submittedName>
</protein>
<reference evidence="2 4" key="1">
    <citation type="submission" date="2019-10" db="EMBL/GenBank/DDBJ databases">
        <title>Assembly and Annotation for the nematode Trichostrongylus colubriformis.</title>
        <authorList>
            <person name="Martin J."/>
        </authorList>
    </citation>
    <scope>NUCLEOTIDE SEQUENCE [LARGE SCALE GENOMIC DNA]</scope>
    <source>
        <strain evidence="2">G859</strain>
        <tissue evidence="2">Whole worm</tissue>
    </source>
</reference>
<evidence type="ECO:0000313" key="3">
    <source>
        <dbReference type="EMBL" id="KAK5980580.1"/>
    </source>
</evidence>
<dbReference type="GO" id="GO:0016301">
    <property type="term" value="F:kinase activity"/>
    <property type="evidence" value="ECO:0007669"/>
    <property type="project" value="UniProtKB-KW"/>
</dbReference>
<dbReference type="AlphaFoldDB" id="A0AAN8G1Q2"/>
<dbReference type="PANTHER" id="PTHR13832:SF533">
    <property type="entry name" value="TGF-BETA-ACTIVATED KINASE 1 AND MAP3K7-BINDING PROTEIN 1"/>
    <property type="match status" value="1"/>
</dbReference>
<dbReference type="InterPro" id="IPR036457">
    <property type="entry name" value="PPM-type-like_dom_sf"/>
</dbReference>
<dbReference type="PROSITE" id="PS51746">
    <property type="entry name" value="PPM_2"/>
    <property type="match status" value="1"/>
</dbReference>
<dbReference type="CDD" id="cd00143">
    <property type="entry name" value="PP2Cc"/>
    <property type="match status" value="1"/>
</dbReference>
<dbReference type="EMBL" id="WIXE01007262">
    <property type="protein sequence ID" value="KAK5980580.1"/>
    <property type="molecule type" value="Genomic_DNA"/>
</dbReference>
<dbReference type="Pfam" id="PF00481">
    <property type="entry name" value="PP2C"/>
    <property type="match status" value="1"/>
</dbReference>
<proteinExistence type="predicted"/>
<dbReference type="PANTHER" id="PTHR13832">
    <property type="entry name" value="PROTEIN PHOSPHATASE 2C"/>
    <property type="match status" value="1"/>
</dbReference>
<dbReference type="SUPFAM" id="SSF81606">
    <property type="entry name" value="PP2C-like"/>
    <property type="match status" value="1"/>
</dbReference>
<comment type="caution">
    <text evidence="2">The sequence shown here is derived from an EMBL/GenBank/DDBJ whole genome shotgun (WGS) entry which is preliminary data.</text>
</comment>
<dbReference type="EMBL" id="WIXE01008821">
    <property type="protein sequence ID" value="KAK5978958.1"/>
    <property type="molecule type" value="Genomic_DNA"/>
</dbReference>
<keyword evidence="2" id="KW-0808">Transferase</keyword>
<feature type="domain" description="PPM-type phosphatase" evidence="1">
    <location>
        <begin position="34"/>
        <end position="335"/>
    </location>
</feature>
<sequence length="389" mass="44239">MDPNWNENERAMEDFAEEFKECVKSGVGASLGGRYNKHKKFMQELNTMDWAVHIEENGIQMYGIFCGFNGGADVARFVMNRMVYEVFKDRPITKSMSPEEVSNALLAKFHMVDMRYLQTIDDDLTERLILMDDPVANADRISTLNAKIRKGSTVFVVLKIDRHLYVLNCGTSLGFAVLADRSLLRLNARVHDNDDPGEYERLKSLNIEPLDVHRPTRALGDYFRRNLYEEKEEFAGAKSDPVIAEPDLYHLEIDETWKYLILMSDGVLQNLNDCGVEDVAAEIQERLQVDISVRSTAQGLVDAIGRKHDIAYCRNDAGDHVSNRREEMTVIFVQLCDEDKFVDIIHSNSYSESSLEASLPTMNVDPIAPYVDMSGLSYQAQTEIELLLT</sequence>
<keyword evidence="4" id="KW-1185">Reference proteome</keyword>
<organism evidence="2 4">
    <name type="scientific">Trichostrongylus colubriformis</name>
    <name type="common">Black scour worm</name>
    <dbReference type="NCBI Taxonomy" id="6319"/>
    <lineage>
        <taxon>Eukaryota</taxon>
        <taxon>Metazoa</taxon>
        <taxon>Ecdysozoa</taxon>
        <taxon>Nematoda</taxon>
        <taxon>Chromadorea</taxon>
        <taxon>Rhabditida</taxon>
        <taxon>Rhabditina</taxon>
        <taxon>Rhabditomorpha</taxon>
        <taxon>Strongyloidea</taxon>
        <taxon>Trichostrongylidae</taxon>
        <taxon>Trichostrongylus</taxon>
    </lineage>
</organism>
<dbReference type="GO" id="GO:0004722">
    <property type="term" value="F:protein serine/threonine phosphatase activity"/>
    <property type="evidence" value="ECO:0007669"/>
    <property type="project" value="InterPro"/>
</dbReference>